<gene>
    <name evidence="2" type="ORF">PSTG_19696</name>
</gene>
<proteinExistence type="predicted"/>
<protein>
    <submittedName>
        <fullName evidence="2">Uncharacterized protein</fullName>
    </submittedName>
</protein>
<comment type="caution">
    <text evidence="2">The sequence shown here is derived from an EMBL/GenBank/DDBJ whole genome shotgun (WGS) entry which is preliminary data.</text>
</comment>
<evidence type="ECO:0000313" key="3">
    <source>
        <dbReference type="Proteomes" id="UP000054564"/>
    </source>
</evidence>
<dbReference type="Proteomes" id="UP000054564">
    <property type="component" value="Unassembled WGS sequence"/>
</dbReference>
<reference evidence="3" key="1">
    <citation type="submission" date="2014-03" db="EMBL/GenBank/DDBJ databases">
        <title>The Genome Sequence of Puccinia striiformis f. sp. tritici PST-78.</title>
        <authorList>
            <consortium name="The Broad Institute Genome Sequencing Platform"/>
            <person name="Cuomo C."/>
            <person name="Hulbert S."/>
            <person name="Chen X."/>
            <person name="Walker B."/>
            <person name="Young S.K."/>
            <person name="Zeng Q."/>
            <person name="Gargeya S."/>
            <person name="Fitzgerald M."/>
            <person name="Haas B."/>
            <person name="Abouelleil A."/>
            <person name="Alvarado L."/>
            <person name="Arachchi H.M."/>
            <person name="Berlin A.M."/>
            <person name="Chapman S.B."/>
            <person name="Goldberg J."/>
            <person name="Griggs A."/>
            <person name="Gujja S."/>
            <person name="Hansen M."/>
            <person name="Howarth C."/>
            <person name="Imamovic A."/>
            <person name="Larimer J."/>
            <person name="McCowan C."/>
            <person name="Montmayeur A."/>
            <person name="Murphy C."/>
            <person name="Neiman D."/>
            <person name="Pearson M."/>
            <person name="Priest M."/>
            <person name="Roberts A."/>
            <person name="Saif S."/>
            <person name="Shea T."/>
            <person name="Sisk P."/>
            <person name="Sykes S."/>
            <person name="Wortman J."/>
            <person name="Nusbaum C."/>
            <person name="Birren B."/>
        </authorList>
    </citation>
    <scope>NUCLEOTIDE SEQUENCE [LARGE SCALE GENOMIC DNA]</scope>
    <source>
        <strain evidence="3">race PST-78</strain>
    </source>
</reference>
<evidence type="ECO:0000256" key="1">
    <source>
        <dbReference type="SAM" id="MobiDB-lite"/>
    </source>
</evidence>
<accession>A0A0L0UJ06</accession>
<organism evidence="2 3">
    <name type="scientific">Puccinia striiformis f. sp. tritici PST-78</name>
    <dbReference type="NCBI Taxonomy" id="1165861"/>
    <lineage>
        <taxon>Eukaryota</taxon>
        <taxon>Fungi</taxon>
        <taxon>Dikarya</taxon>
        <taxon>Basidiomycota</taxon>
        <taxon>Pucciniomycotina</taxon>
        <taxon>Pucciniomycetes</taxon>
        <taxon>Pucciniales</taxon>
        <taxon>Pucciniaceae</taxon>
        <taxon>Puccinia</taxon>
    </lineage>
</organism>
<feature type="compositionally biased region" description="Pro residues" evidence="1">
    <location>
        <begin position="83"/>
        <end position="97"/>
    </location>
</feature>
<evidence type="ECO:0000313" key="2">
    <source>
        <dbReference type="EMBL" id="KNE86935.1"/>
    </source>
</evidence>
<dbReference type="STRING" id="1165861.A0A0L0UJ06"/>
<feature type="compositionally biased region" description="Low complexity" evidence="1">
    <location>
        <begin position="70"/>
        <end position="82"/>
    </location>
</feature>
<dbReference type="AlphaFoldDB" id="A0A0L0UJ06"/>
<keyword evidence="3" id="KW-1185">Reference proteome</keyword>
<dbReference type="EMBL" id="AJIL01007489">
    <property type="protein sequence ID" value="KNE86935.1"/>
    <property type="molecule type" value="Genomic_DNA"/>
</dbReference>
<sequence length="140" mass="15406">MRKREAEIAYKKVTKLLQRVERMHASIRFKQFWIEVEDERNANDFSQLLRDQRQRVDGILGIANQEAGVVAPANNNNNNNNPQPAPAVAPAQPAPPAGPPIPAQAPCCQSATATPASCSSCPCPCSSQKCRTWWFASCRC</sequence>
<feature type="region of interest" description="Disordered" evidence="1">
    <location>
        <begin position="70"/>
        <end position="97"/>
    </location>
</feature>
<name>A0A0L0UJ06_9BASI</name>